<dbReference type="InterPro" id="IPR050469">
    <property type="entry name" value="Diguanylate_Cyclase"/>
</dbReference>
<dbReference type="AlphaFoldDB" id="A0A317RA68"/>
<accession>A0A317RA68</accession>
<dbReference type="InterPro" id="IPR000160">
    <property type="entry name" value="GGDEF_dom"/>
</dbReference>
<gene>
    <name evidence="4" type="ORF">DFR36_11079</name>
</gene>
<dbReference type="GO" id="GO:0005886">
    <property type="term" value="C:plasma membrane"/>
    <property type="evidence" value="ECO:0007669"/>
    <property type="project" value="TreeGrafter"/>
</dbReference>
<name>A0A317RA68_9BURK</name>
<comment type="catalytic activity">
    <reaction evidence="2">
        <text>2 GTP = 3',3'-c-di-GMP + 2 diphosphate</text>
        <dbReference type="Rhea" id="RHEA:24898"/>
        <dbReference type="ChEBI" id="CHEBI:33019"/>
        <dbReference type="ChEBI" id="CHEBI:37565"/>
        <dbReference type="ChEBI" id="CHEBI:58805"/>
        <dbReference type="EC" id="2.7.7.65"/>
    </reaction>
</comment>
<proteinExistence type="predicted"/>
<dbReference type="Pfam" id="PF00990">
    <property type="entry name" value="GGDEF"/>
    <property type="match status" value="1"/>
</dbReference>
<dbReference type="CDD" id="cd01949">
    <property type="entry name" value="GGDEF"/>
    <property type="match status" value="1"/>
</dbReference>
<evidence type="ECO:0000256" key="2">
    <source>
        <dbReference type="ARBA" id="ARBA00034247"/>
    </source>
</evidence>
<comment type="caution">
    <text evidence="4">The sequence shown here is derived from an EMBL/GenBank/DDBJ whole genome shotgun (WGS) entry which is preliminary data.</text>
</comment>
<organism evidence="4 5">
    <name type="scientific">Melaminivora alkalimesophila</name>
    <dbReference type="NCBI Taxonomy" id="1165852"/>
    <lineage>
        <taxon>Bacteria</taxon>
        <taxon>Pseudomonadati</taxon>
        <taxon>Pseudomonadota</taxon>
        <taxon>Betaproteobacteria</taxon>
        <taxon>Burkholderiales</taxon>
        <taxon>Comamonadaceae</taxon>
        <taxon>Melaminivora</taxon>
    </lineage>
</organism>
<dbReference type="Gene3D" id="3.30.70.270">
    <property type="match status" value="1"/>
</dbReference>
<evidence type="ECO:0000256" key="1">
    <source>
        <dbReference type="ARBA" id="ARBA00012528"/>
    </source>
</evidence>
<protein>
    <recommendedName>
        <fullName evidence="1">diguanylate cyclase</fullName>
        <ecNumber evidence="1">2.7.7.65</ecNumber>
    </recommendedName>
</protein>
<dbReference type="PANTHER" id="PTHR45138">
    <property type="entry name" value="REGULATORY COMPONENTS OF SENSORY TRANSDUCTION SYSTEM"/>
    <property type="match status" value="1"/>
</dbReference>
<dbReference type="Proteomes" id="UP000246483">
    <property type="component" value="Unassembled WGS sequence"/>
</dbReference>
<dbReference type="OrthoDB" id="9813903at2"/>
<dbReference type="NCBIfam" id="TIGR00254">
    <property type="entry name" value="GGDEF"/>
    <property type="match status" value="1"/>
</dbReference>
<dbReference type="SUPFAM" id="SSF55073">
    <property type="entry name" value="Nucleotide cyclase"/>
    <property type="match status" value="1"/>
</dbReference>
<dbReference type="GO" id="GO:1902201">
    <property type="term" value="P:negative regulation of bacterial-type flagellum-dependent cell motility"/>
    <property type="evidence" value="ECO:0007669"/>
    <property type="project" value="TreeGrafter"/>
</dbReference>
<dbReference type="EC" id="2.7.7.65" evidence="1"/>
<dbReference type="GO" id="GO:0043709">
    <property type="term" value="P:cell adhesion involved in single-species biofilm formation"/>
    <property type="evidence" value="ECO:0007669"/>
    <property type="project" value="TreeGrafter"/>
</dbReference>
<dbReference type="SMART" id="SM00267">
    <property type="entry name" value="GGDEF"/>
    <property type="match status" value="1"/>
</dbReference>
<evidence type="ECO:0000313" key="4">
    <source>
        <dbReference type="EMBL" id="PWW43641.1"/>
    </source>
</evidence>
<dbReference type="FunFam" id="3.30.70.270:FF:000001">
    <property type="entry name" value="Diguanylate cyclase domain protein"/>
    <property type="match status" value="1"/>
</dbReference>
<dbReference type="EMBL" id="QGUB01000010">
    <property type="protein sequence ID" value="PWW43641.1"/>
    <property type="molecule type" value="Genomic_DNA"/>
</dbReference>
<sequence>MKPLLQNLAEMTAHRDHLMLEVSVLSTLVQQGRDVRVRALEIFAHRGRTWVRPRSWTEGCARVVSSPLEACEDPSAVLLTSMPELHQCIGQEGKSTERSAPGAHILWLPVWLGERAHACLEISQPRRFSRHQRDVITGVFLVYQNYQSLLDYSERDALTGLLNRKTFDEQFARQSFKRATTEAASNWLAVIDIDHFKRVNDRFGHLYGDEVLILVANQLRSQFRTQDRIFRFGGEEFVVLLRSATLEQARSALERLRQGIAAHPFPQIGHITVSIGFAAAHGGAPVEILGRADQALYYAKENGRDRVCFHGDLVDSGALGRKIEHDEVELF</sequence>
<keyword evidence="5" id="KW-1185">Reference proteome</keyword>
<dbReference type="InterPro" id="IPR029787">
    <property type="entry name" value="Nucleotide_cyclase"/>
</dbReference>
<dbReference type="GO" id="GO:0052621">
    <property type="term" value="F:diguanylate cyclase activity"/>
    <property type="evidence" value="ECO:0007669"/>
    <property type="project" value="UniProtKB-EC"/>
</dbReference>
<dbReference type="RefSeq" id="WP_019373919.1">
    <property type="nucleotide sequence ID" value="NZ_ALEE01000398.1"/>
</dbReference>
<dbReference type="InterPro" id="IPR043128">
    <property type="entry name" value="Rev_trsase/Diguanyl_cyclase"/>
</dbReference>
<evidence type="ECO:0000259" key="3">
    <source>
        <dbReference type="PROSITE" id="PS50887"/>
    </source>
</evidence>
<dbReference type="PROSITE" id="PS50887">
    <property type="entry name" value="GGDEF"/>
    <property type="match status" value="1"/>
</dbReference>
<dbReference type="PANTHER" id="PTHR45138:SF9">
    <property type="entry name" value="DIGUANYLATE CYCLASE DGCM-RELATED"/>
    <property type="match status" value="1"/>
</dbReference>
<feature type="domain" description="GGDEF" evidence="3">
    <location>
        <begin position="184"/>
        <end position="312"/>
    </location>
</feature>
<evidence type="ECO:0000313" key="5">
    <source>
        <dbReference type="Proteomes" id="UP000246483"/>
    </source>
</evidence>
<reference evidence="4 5" key="1">
    <citation type="submission" date="2018-05" db="EMBL/GenBank/DDBJ databases">
        <title>Genomic Encyclopedia of Type Strains, Phase IV (KMG-IV): sequencing the most valuable type-strain genomes for metagenomic binning, comparative biology and taxonomic classification.</title>
        <authorList>
            <person name="Goeker M."/>
        </authorList>
    </citation>
    <scope>NUCLEOTIDE SEQUENCE [LARGE SCALE GENOMIC DNA]</scope>
    <source>
        <strain evidence="4 5">DSM 26006</strain>
    </source>
</reference>